<name>A0A3L8Q224_9GAMM</name>
<dbReference type="Proteomes" id="UP000281474">
    <property type="component" value="Unassembled WGS sequence"/>
</dbReference>
<comment type="caution">
    <text evidence="1">The sequence shown here is derived from an EMBL/GenBank/DDBJ whole genome shotgun (WGS) entry which is preliminary data.</text>
</comment>
<dbReference type="OrthoDB" id="6387849at2"/>
<sequence>MSDFDKINKLTSQSFKNQKGLIKRVLAGKASQCPECSHDLMLVLPKESAGKSPGIYCKKGCTDIELEMEQV</sequence>
<proteinExistence type="predicted"/>
<reference evidence="1 2" key="1">
    <citation type="submission" date="2018-09" db="EMBL/GenBank/DDBJ databases">
        <title>Phylogeny of the Shewanellaceae, and recommendation for two new genera, Pseudoshewanella and Parashewanella.</title>
        <authorList>
            <person name="Wang G."/>
        </authorList>
    </citation>
    <scope>NUCLEOTIDE SEQUENCE [LARGE SCALE GENOMIC DNA]</scope>
    <source>
        <strain evidence="1 2">C51</strain>
    </source>
</reference>
<evidence type="ECO:0000313" key="2">
    <source>
        <dbReference type="Proteomes" id="UP000281474"/>
    </source>
</evidence>
<dbReference type="RefSeq" id="WP_121838394.1">
    <property type="nucleotide sequence ID" value="NZ_ML014766.1"/>
</dbReference>
<protein>
    <submittedName>
        <fullName evidence="1">Uncharacterized protein</fullName>
    </submittedName>
</protein>
<gene>
    <name evidence="1" type="ORF">D5018_07505</name>
</gene>
<dbReference type="AlphaFoldDB" id="A0A3L8Q224"/>
<dbReference type="EMBL" id="QZEI01000017">
    <property type="protein sequence ID" value="RLV60362.1"/>
    <property type="molecule type" value="Genomic_DNA"/>
</dbReference>
<keyword evidence="2" id="KW-1185">Reference proteome</keyword>
<organism evidence="1 2">
    <name type="scientific">Parashewanella curva</name>
    <dbReference type="NCBI Taxonomy" id="2338552"/>
    <lineage>
        <taxon>Bacteria</taxon>
        <taxon>Pseudomonadati</taxon>
        <taxon>Pseudomonadota</taxon>
        <taxon>Gammaproteobacteria</taxon>
        <taxon>Alteromonadales</taxon>
        <taxon>Shewanellaceae</taxon>
        <taxon>Parashewanella</taxon>
    </lineage>
</organism>
<evidence type="ECO:0000313" key="1">
    <source>
        <dbReference type="EMBL" id="RLV60362.1"/>
    </source>
</evidence>
<accession>A0A3L8Q224</accession>